<dbReference type="Proteomes" id="UP001626550">
    <property type="component" value="Unassembled WGS sequence"/>
</dbReference>
<evidence type="ECO:0000313" key="2">
    <source>
        <dbReference type="Proteomes" id="UP001626550"/>
    </source>
</evidence>
<organism evidence="1 2">
    <name type="scientific">Cichlidogyrus casuarinus</name>
    <dbReference type="NCBI Taxonomy" id="1844966"/>
    <lineage>
        <taxon>Eukaryota</taxon>
        <taxon>Metazoa</taxon>
        <taxon>Spiralia</taxon>
        <taxon>Lophotrochozoa</taxon>
        <taxon>Platyhelminthes</taxon>
        <taxon>Monogenea</taxon>
        <taxon>Monopisthocotylea</taxon>
        <taxon>Dactylogyridea</taxon>
        <taxon>Ancyrocephalidae</taxon>
        <taxon>Cichlidogyrus</taxon>
    </lineage>
</organism>
<protein>
    <submittedName>
        <fullName evidence="1">Uncharacterized protein</fullName>
    </submittedName>
</protein>
<dbReference type="AlphaFoldDB" id="A0ABD2Q9I0"/>
<sequence length="204" mass="23341">MSSRESSFDRTIESTRLPGGGWITGVFSWFRRTPCTTPKLSRRQVTASQIDLNVGSTSSGLNNVKSEMRSPSFGGSIGPRRRTFNGVTKFASELQINHYDDNGRMSPMSVMGDGARDTEERTKRIMRYRSRSERNVFGWGRDFAISLINTCESPLWIVEFTYMYNTAHKADLFLFTAISCMPRHVYWIYTSARLTQQRLSELMS</sequence>
<gene>
    <name evidence="1" type="ORF">Ciccas_005291</name>
</gene>
<proteinExistence type="predicted"/>
<dbReference type="EMBL" id="JBJKFK010000609">
    <property type="protein sequence ID" value="KAL3316063.1"/>
    <property type="molecule type" value="Genomic_DNA"/>
</dbReference>
<accession>A0ABD2Q9I0</accession>
<keyword evidence="2" id="KW-1185">Reference proteome</keyword>
<evidence type="ECO:0000313" key="1">
    <source>
        <dbReference type="EMBL" id="KAL3316063.1"/>
    </source>
</evidence>
<reference evidence="1 2" key="1">
    <citation type="submission" date="2024-11" db="EMBL/GenBank/DDBJ databases">
        <title>Adaptive evolution of stress response genes in parasites aligns with host niche diversity.</title>
        <authorList>
            <person name="Hahn C."/>
            <person name="Resl P."/>
        </authorList>
    </citation>
    <scope>NUCLEOTIDE SEQUENCE [LARGE SCALE GENOMIC DNA]</scope>
    <source>
        <strain evidence="1">EGGRZ-B1_66</strain>
        <tissue evidence="1">Body</tissue>
    </source>
</reference>
<name>A0ABD2Q9I0_9PLAT</name>
<comment type="caution">
    <text evidence="1">The sequence shown here is derived from an EMBL/GenBank/DDBJ whole genome shotgun (WGS) entry which is preliminary data.</text>
</comment>